<keyword evidence="3" id="KW-0732">Signal</keyword>
<sequence length="593" mass="68437">MRKYIYSSLLFILLCSCADYLEKTPDEDMTLQEVFESRNYAEKFLTSAYTHMSRECYQADNAGFAGGASDELEITWTYPYCNKLNEGSWNPSTTTFENWKIYWEGIRITNIFLENIDKTPMDQEAKDTWIGEAYFLRALYHFYLFRMYGPIPLADQSFDVNNASAIERKPVGDCVRFITEDCDRALNTPIPMQATSNQYGRATKAAALALKARTLLYAASPLFNGNTDYANFKNTDGTQLIPTSTDKELWKQAADAALACINQCEGAGYALYRENDPMKSYQNLFLKRWNSEVLFAQNMEDNWLHESYMNPNGMGGWSGYCLTQEMVDSYHMANGERPILGYNGDGTPIINPASGYMEKGFSTKADPNGYYPDNIYNMYVDREPRFYASVNYNGAMWKGRRIEFWPGGKDGKTTGPDYTKTGYLVRKASDENYDLPTGNGKSLYTWIIFRLGEQYLNYAEAINEYEGPSKAYPYLNTIRNRAGLPDLPKGLSQDEMREKIRHEKRIEMAFESQRYYDCRRWKISPQTDGSWIHGMNINAGTSIRDEAFYERITVEKRIFENKHYLWPIPQNEIDKCRPSLIQSPGWELDETRN</sequence>
<evidence type="ECO:0000256" key="3">
    <source>
        <dbReference type="ARBA" id="ARBA00022729"/>
    </source>
</evidence>
<comment type="similarity">
    <text evidence="2">Belongs to the SusD family.</text>
</comment>
<evidence type="ECO:0000313" key="8">
    <source>
        <dbReference type="EMBL" id="KKB54746.1"/>
    </source>
</evidence>
<gene>
    <name evidence="8" type="ORF">HMPREF1535_02871</name>
</gene>
<evidence type="ECO:0000313" key="9">
    <source>
        <dbReference type="Proteomes" id="UP000033047"/>
    </source>
</evidence>
<organism evidence="8 9">
    <name type="scientific">Parabacteroides goldsteinii DSM 19448 = WAL 12034</name>
    <dbReference type="NCBI Taxonomy" id="927665"/>
    <lineage>
        <taxon>Bacteria</taxon>
        <taxon>Pseudomonadati</taxon>
        <taxon>Bacteroidota</taxon>
        <taxon>Bacteroidia</taxon>
        <taxon>Bacteroidales</taxon>
        <taxon>Tannerellaceae</taxon>
        <taxon>Parabacteroides</taxon>
    </lineage>
</organism>
<comment type="subcellular location">
    <subcellularLocation>
        <location evidence="1">Cell outer membrane</location>
    </subcellularLocation>
</comment>
<dbReference type="PROSITE" id="PS51257">
    <property type="entry name" value="PROKAR_LIPOPROTEIN"/>
    <property type="match status" value="1"/>
</dbReference>
<evidence type="ECO:0000259" key="6">
    <source>
        <dbReference type="Pfam" id="PF07980"/>
    </source>
</evidence>
<dbReference type="SUPFAM" id="SSF48452">
    <property type="entry name" value="TPR-like"/>
    <property type="match status" value="1"/>
</dbReference>
<evidence type="ECO:0000256" key="4">
    <source>
        <dbReference type="ARBA" id="ARBA00023136"/>
    </source>
</evidence>
<evidence type="ECO:0000256" key="2">
    <source>
        <dbReference type="ARBA" id="ARBA00006275"/>
    </source>
</evidence>
<protein>
    <recommendedName>
        <fullName evidence="10">RagB/SusD domain-containing protein</fullName>
    </recommendedName>
</protein>
<keyword evidence="5" id="KW-0998">Cell outer membrane</keyword>
<evidence type="ECO:0008006" key="10">
    <source>
        <dbReference type="Google" id="ProtNLM"/>
    </source>
</evidence>
<comment type="caution">
    <text evidence="8">The sequence shown here is derived from an EMBL/GenBank/DDBJ whole genome shotgun (WGS) entry which is preliminary data.</text>
</comment>
<evidence type="ECO:0000259" key="7">
    <source>
        <dbReference type="Pfam" id="PF14322"/>
    </source>
</evidence>
<dbReference type="InterPro" id="IPR033985">
    <property type="entry name" value="SusD-like_N"/>
</dbReference>
<reference evidence="8 9" key="1">
    <citation type="submission" date="2013-04" db="EMBL/GenBank/DDBJ databases">
        <title>The Genome Sequence of Parabacteroides goldsteinii DSM 19448.</title>
        <authorList>
            <consortium name="The Broad Institute Genomics Platform"/>
            <person name="Earl A."/>
            <person name="Ward D."/>
            <person name="Feldgarden M."/>
            <person name="Gevers D."/>
            <person name="Martens E."/>
            <person name="Sakamoto M."/>
            <person name="Benno Y."/>
            <person name="Song Y."/>
            <person name="Liu C."/>
            <person name="Lee J."/>
            <person name="Bolanos M."/>
            <person name="Vaisanen M.L."/>
            <person name="Finegold S.M."/>
            <person name="Walker B."/>
            <person name="Young S."/>
            <person name="Zeng Q."/>
            <person name="Gargeya S."/>
            <person name="Fitzgerald M."/>
            <person name="Haas B."/>
            <person name="Abouelleil A."/>
            <person name="Allen A.W."/>
            <person name="Alvarado L."/>
            <person name="Arachchi H.M."/>
            <person name="Berlin A.M."/>
            <person name="Chapman S.B."/>
            <person name="Gainer-Dewar J."/>
            <person name="Goldberg J."/>
            <person name="Griggs A."/>
            <person name="Gujja S."/>
            <person name="Hansen M."/>
            <person name="Howarth C."/>
            <person name="Imamovic A."/>
            <person name="Ireland A."/>
            <person name="Larimer J."/>
            <person name="McCowan C."/>
            <person name="Murphy C."/>
            <person name="Pearson M."/>
            <person name="Poon T.W."/>
            <person name="Priest M."/>
            <person name="Roberts A."/>
            <person name="Saif S."/>
            <person name="Shea T."/>
            <person name="Sisk P."/>
            <person name="Sykes S."/>
            <person name="Wortman J."/>
            <person name="Nusbaum C."/>
            <person name="Birren B."/>
        </authorList>
    </citation>
    <scope>NUCLEOTIDE SEQUENCE [LARGE SCALE GENOMIC DNA]</scope>
    <source>
        <strain evidence="8 9">DSM 19448</strain>
    </source>
</reference>
<accession>A0A0F5JA29</accession>
<dbReference type="InterPro" id="IPR012944">
    <property type="entry name" value="SusD_RagB_dom"/>
</dbReference>
<dbReference type="GO" id="GO:0009279">
    <property type="term" value="C:cell outer membrane"/>
    <property type="evidence" value="ECO:0007669"/>
    <property type="project" value="UniProtKB-SubCell"/>
</dbReference>
<feature type="domain" description="RagB/SusD" evidence="6">
    <location>
        <begin position="298"/>
        <end position="586"/>
    </location>
</feature>
<dbReference type="STRING" id="927665.HMPREF1535_02871"/>
<dbReference type="Proteomes" id="UP000033047">
    <property type="component" value="Unassembled WGS sequence"/>
</dbReference>
<dbReference type="Pfam" id="PF14322">
    <property type="entry name" value="SusD-like_3"/>
    <property type="match status" value="1"/>
</dbReference>
<dbReference type="PATRIC" id="fig|927665.4.peg.2945"/>
<name>A0A0F5JA29_9BACT</name>
<dbReference type="AlphaFoldDB" id="A0A0F5JA29"/>
<evidence type="ECO:0000256" key="5">
    <source>
        <dbReference type="ARBA" id="ARBA00023237"/>
    </source>
</evidence>
<dbReference type="HOGENOM" id="CLU_015553_0_3_10"/>
<dbReference type="Gene3D" id="1.25.40.390">
    <property type="match status" value="1"/>
</dbReference>
<keyword evidence="4" id="KW-0472">Membrane</keyword>
<feature type="domain" description="SusD-like N-terminal" evidence="7">
    <location>
        <begin position="19"/>
        <end position="215"/>
    </location>
</feature>
<proteinExistence type="inferred from homology"/>
<dbReference type="EMBL" id="AQHV01000013">
    <property type="protein sequence ID" value="KKB54746.1"/>
    <property type="molecule type" value="Genomic_DNA"/>
</dbReference>
<dbReference type="InterPro" id="IPR011990">
    <property type="entry name" value="TPR-like_helical_dom_sf"/>
</dbReference>
<evidence type="ECO:0000256" key="1">
    <source>
        <dbReference type="ARBA" id="ARBA00004442"/>
    </source>
</evidence>
<dbReference type="Pfam" id="PF07980">
    <property type="entry name" value="SusD_RagB"/>
    <property type="match status" value="1"/>
</dbReference>